<reference evidence="1 2" key="1">
    <citation type="journal article" date="2015" name="Appl. Environ. Microbiol.">
        <title>Two Phages, phiIPLA-RODI and phiIPLA-C1C, Lyse Mono- and Dual-Species Staphylococcal Biofilms.</title>
        <authorList>
            <person name="Gutierrez D."/>
            <person name="Vandenheuvel D."/>
            <person name="Martinez B."/>
            <person name="Rodriguez A."/>
            <person name="Lavigne R."/>
            <person name="Garcia P."/>
        </authorList>
    </citation>
    <scope>NUCLEOTIDE SEQUENCE [LARGE SCALE GENOMIC DNA]</scope>
</reference>
<dbReference type="Proteomes" id="UP000032690">
    <property type="component" value="Segment"/>
</dbReference>
<evidence type="ECO:0000313" key="1">
    <source>
        <dbReference type="EMBL" id="AJA41979.1"/>
    </source>
</evidence>
<dbReference type="RefSeq" id="YP_009195853.1">
    <property type="nucleotide sequence ID" value="NC_028765.1"/>
</dbReference>
<proteinExistence type="predicted"/>
<accession>A0A0D3MUQ9</accession>
<evidence type="ECO:0000313" key="2">
    <source>
        <dbReference type="Proteomes" id="UP000032690"/>
    </source>
</evidence>
<dbReference type="EMBL" id="KP027446">
    <property type="protein sequence ID" value="AJA41979.1"/>
    <property type="molecule type" value="Genomic_DNA"/>
</dbReference>
<sequence>MMVNVLPSVYDAEKGEWVTLLAKPIAEEVFKIMKADYLEHKGNIGFFISKYKDGDSSIEQPNVVVFYNEKDYDTMELTESELTNALNEYIDYTLDGKYKPFSLNNFINYLEDYGYRLPVNFEVDVTIILSDGQKFTYPRTSSITNNASIVDALKSEDQYIEVKYIYNDHAIDDKKLAHGNDTLK</sequence>
<name>A0A0D3MUQ9_9CAUD</name>
<protein>
    <submittedName>
        <fullName evidence="1">Uncharacterized protein</fullName>
    </submittedName>
</protein>
<dbReference type="KEGG" id="vg:26623125"/>
<dbReference type="GeneID" id="26623125"/>
<organism evidence="1 2">
    <name type="scientific">Staphylococcus phage phiIPLA-RODI</name>
    <dbReference type="NCBI Taxonomy" id="1572703"/>
    <lineage>
        <taxon>Viruses</taxon>
        <taxon>Duplodnaviria</taxon>
        <taxon>Heunggongvirae</taxon>
        <taxon>Uroviricota</taxon>
        <taxon>Caudoviricetes</taxon>
        <taxon>Herelleviridae</taxon>
        <taxon>Twortvirinae</taxon>
        <taxon>Kayvirus</taxon>
        <taxon>Kayvirus rodi</taxon>
    </lineage>
</organism>
<keyword evidence="2" id="KW-1185">Reference proteome</keyword>